<comment type="caution">
    <text evidence="4">The sequence shown here is derived from an EMBL/GenBank/DDBJ whole genome shotgun (WGS) entry which is preliminary data.</text>
</comment>
<organism evidence="4 5">
    <name type="scientific">Dialister pneumosintes</name>
    <dbReference type="NCBI Taxonomy" id="39950"/>
    <lineage>
        <taxon>Bacteria</taxon>
        <taxon>Bacillati</taxon>
        <taxon>Bacillota</taxon>
        <taxon>Negativicutes</taxon>
        <taxon>Veillonellales</taxon>
        <taxon>Veillonellaceae</taxon>
        <taxon>Dialister</taxon>
    </lineage>
</organism>
<sequence>MRKVSLKKRGGNRVSRLTAIVSGKGGVGKSTLTAALGITLARAGKRVLLIDGDLGLCNLDIILGVSDKVKHHIYELAQGSCFLEEAIISVSDNLDFIAGTVEQTWDYVFEGAIDTVLEDLGEIYDYILLDCPAGIGRGIEYVKQHADDVILIQLPTKTSQRDALHTREILRNHIPIWVLLNEFTYNNQESLEAVLAQIDREKLLGVVPYSEKISLLSNQGNFINESYWGVLTEAIHIIAKNYIDFKVYPNSTWIQLLKSAEEEIPLKVDEQTKKREKEKQTLLSRMVYKWGRRRW</sequence>
<keyword evidence="1" id="KW-0547">Nucleotide-binding</keyword>
<dbReference type="Proteomes" id="UP000266262">
    <property type="component" value="Unassembled WGS sequence"/>
</dbReference>
<dbReference type="Gene3D" id="3.40.50.300">
    <property type="entry name" value="P-loop containing nucleotide triphosphate hydrolases"/>
    <property type="match status" value="1"/>
</dbReference>
<accession>A0ABX9M9Q2</accession>
<dbReference type="SUPFAM" id="SSF52540">
    <property type="entry name" value="P-loop containing nucleoside triphosphate hydrolases"/>
    <property type="match status" value="1"/>
</dbReference>
<evidence type="ECO:0000256" key="2">
    <source>
        <dbReference type="ARBA" id="ARBA00022840"/>
    </source>
</evidence>
<gene>
    <name evidence="4" type="ORF">DX915_00030</name>
</gene>
<reference evidence="4 5" key="1">
    <citation type="submission" date="2018-08" db="EMBL/GenBank/DDBJ databases">
        <title>Draft genome sequence of Dialister pneumosintes KCOM 1685.</title>
        <authorList>
            <person name="Kook J.-K."/>
            <person name="Park S.-N."/>
            <person name="Lim Y.K."/>
        </authorList>
    </citation>
    <scope>NUCLEOTIDE SEQUENCE [LARGE SCALE GENOMIC DNA]</scope>
    <source>
        <strain evidence="4 5">KCOM 1685</strain>
    </source>
</reference>
<keyword evidence="5" id="KW-1185">Reference proteome</keyword>
<proteinExistence type="predicted"/>
<keyword evidence="2" id="KW-0067">ATP-binding</keyword>
<dbReference type="Pfam" id="PF01656">
    <property type="entry name" value="CbiA"/>
    <property type="match status" value="1"/>
</dbReference>
<evidence type="ECO:0000313" key="4">
    <source>
        <dbReference type="EMBL" id="RID93974.1"/>
    </source>
</evidence>
<dbReference type="InterPro" id="IPR002586">
    <property type="entry name" value="CobQ/CobB/MinD/ParA_Nub-bd_dom"/>
</dbReference>
<name>A0ABX9M9Q2_9FIRM</name>
<protein>
    <recommendedName>
        <fullName evidence="3">CobQ/CobB/MinD/ParA nucleotide binding domain-containing protein</fullName>
    </recommendedName>
</protein>
<dbReference type="InterPro" id="IPR027417">
    <property type="entry name" value="P-loop_NTPase"/>
</dbReference>
<dbReference type="PANTHER" id="PTHR43384">
    <property type="entry name" value="SEPTUM SITE-DETERMINING PROTEIN MIND HOMOLOG, CHLOROPLASTIC-RELATED"/>
    <property type="match status" value="1"/>
</dbReference>
<evidence type="ECO:0000256" key="1">
    <source>
        <dbReference type="ARBA" id="ARBA00022741"/>
    </source>
</evidence>
<feature type="domain" description="CobQ/CobB/MinD/ParA nucleotide binding" evidence="3">
    <location>
        <begin position="19"/>
        <end position="220"/>
    </location>
</feature>
<evidence type="ECO:0000313" key="5">
    <source>
        <dbReference type="Proteomes" id="UP000266262"/>
    </source>
</evidence>
<dbReference type="EMBL" id="QWKU01000001">
    <property type="protein sequence ID" value="RID93974.1"/>
    <property type="molecule type" value="Genomic_DNA"/>
</dbReference>
<dbReference type="PANTHER" id="PTHR43384:SF6">
    <property type="entry name" value="SEPTUM SITE-DETERMINING PROTEIN MIND HOMOLOG, CHLOROPLASTIC"/>
    <property type="match status" value="1"/>
</dbReference>
<evidence type="ECO:0000259" key="3">
    <source>
        <dbReference type="Pfam" id="PF01656"/>
    </source>
</evidence>
<dbReference type="InterPro" id="IPR050625">
    <property type="entry name" value="ParA/MinD_ATPase"/>
</dbReference>